<feature type="chain" id="PRO_5036236638" evidence="3">
    <location>
        <begin position="23"/>
        <end position="1271"/>
    </location>
</feature>
<evidence type="ECO:0000313" key="8">
    <source>
        <dbReference type="Proteomes" id="UP000663873"/>
    </source>
</evidence>
<dbReference type="Proteomes" id="UP000663838">
    <property type="component" value="Unassembled WGS sequence"/>
</dbReference>
<reference evidence="4" key="1">
    <citation type="submission" date="2021-02" db="EMBL/GenBank/DDBJ databases">
        <authorList>
            <person name="Nowell W R."/>
        </authorList>
    </citation>
    <scope>NUCLEOTIDE SEQUENCE</scope>
</reference>
<evidence type="ECO:0000256" key="2">
    <source>
        <dbReference type="ARBA" id="ARBA00023180"/>
    </source>
</evidence>
<evidence type="ECO:0000313" key="7">
    <source>
        <dbReference type="EMBL" id="CAF4748537.1"/>
    </source>
</evidence>
<dbReference type="InterPro" id="IPR026664">
    <property type="entry name" value="Stereocilin-rel"/>
</dbReference>
<dbReference type="Proteomes" id="UP000663873">
    <property type="component" value="Unassembled WGS sequence"/>
</dbReference>
<keyword evidence="2" id="KW-0325">Glycoprotein</keyword>
<dbReference type="AlphaFoldDB" id="A0A820D765"/>
<dbReference type="GO" id="GO:0007160">
    <property type="term" value="P:cell-matrix adhesion"/>
    <property type="evidence" value="ECO:0007669"/>
    <property type="project" value="TreeGrafter"/>
</dbReference>
<dbReference type="EMBL" id="CAJOBO010001421">
    <property type="protein sequence ID" value="CAF4376417.1"/>
    <property type="molecule type" value="Genomic_DNA"/>
</dbReference>
<dbReference type="Proteomes" id="UP000663848">
    <property type="component" value="Unassembled WGS sequence"/>
</dbReference>
<accession>A0A820D765</accession>
<sequence>MKKSRLLVVALIVGIVAHVGQADELNFQKIFSKVATTAQDQNILSQLEERLPKFLAINIPSNENVDKAFPKFKEALRLIPANIKCDSLLDATSARDLFPAIQPIYRYLKDTVWKSILKLIDLPQELRRIPAQNLAETNLNNLLSYSDEDTVSNVLELNSNRQDFSDGQKSILVQNYIDKIKTKLNPANFQQLITQRLGASFLRYLPLDFLLNNSIFNDNGVIRNVATWLNLLSPLQRDAISNKVYRSLTDTTGKIVQNTNPLRLTTDDPSALDMVARMMPSLSTRQIINAVGDKIVPLLDRSSVREDQSCATSLALLNRTLETKRSTNRHFRPNPQLIQRWQECYSGCDLSDLFTDRQDLKELLKNHPNPESCDRLVNEVKKEYDLERSVTVNKLRDVSDAFGSIYRTDEISDLSDELMAELGRDEKTLEKLGAQDLTPNEARTIMNKIPRSIQNIWGKNMLGKLGNLIPGIDNTILKQILTRGRGDLPPLFNNTSPSFIRKLVPSKIRLLIDQYATEPNLAKYRQLLESNYAKKYIKSETLNQILHLAPDVLRLIRFTPAQASAAIGNRLGLDKKFDGSLGNFGMISNFINGLTKSDIEKIKPEESLQAVQQAFGSSKTKNIDNQMQSNTRYAFGNLLRRGLQTSEATQKADDYIKGLFREDNLVDDLNPQLFSTMTNAELDAINRLGHDDANRFWNAVGTIRDPACCSFVDENRFRLADYALRYYGSATGDIDNFKLSQLGPFLATSLRASDIRRVTTDALINKISFFKSNCFQPAKAEGQALGARLNDALGEVDDNLKALYLDLIGELAIYLPMDIAAPKRVLSQRANYLSKSLDKIQNRDERCKVPDQDGFLSKAKQGIKRTLVNAFLDQRSSFFNLRKRRDANEKNNNITCQQLRQMGSSISALAADEISSIADDVLFECIDAFGSVTGYNSDRMKQIAQKYLQALKSQGRHIQSIGQPELYKLNSVLTGFTSSELLQLRSELFRNGNFLSFIGNLDGWTGDQLKSLAQLTLSKEQRLSPPILENAGKILCSVDEQVLRRVPSEDVKSYLSILANVECPTEANMNYSSTMFDMVKNVYQGDAFRPDIFGSLGTIAAGLKSADLSALSPELFNFFPQQAMSYLPKDILKSFNLEQLQNLNIEQIKSIPTSIFGALSGKQMTILNQILYPFKSSEEIVNLSQKSTNDDVDILIESEAINNKYERLFPMKRRVIEQDDLHDDSSIEEIENVRRVSSDCERCGLLRRPCCFPNLCRRTAGQLSECYKVSG</sequence>
<evidence type="ECO:0000313" key="5">
    <source>
        <dbReference type="EMBL" id="CAF4376417.1"/>
    </source>
</evidence>
<dbReference type="PANTHER" id="PTHR23412">
    <property type="entry name" value="STEREOCILIN RELATED"/>
    <property type="match status" value="1"/>
</dbReference>
<comment type="caution">
    <text evidence="4">The sequence shown here is derived from an EMBL/GenBank/DDBJ whole genome shotgun (WGS) entry which is preliminary data.</text>
</comment>
<dbReference type="EMBL" id="CAJOBP010000851">
    <property type="protein sequence ID" value="CAF4228068.1"/>
    <property type="molecule type" value="Genomic_DNA"/>
</dbReference>
<dbReference type="GO" id="GO:0009986">
    <property type="term" value="C:cell surface"/>
    <property type="evidence" value="ECO:0007669"/>
    <property type="project" value="TreeGrafter"/>
</dbReference>
<evidence type="ECO:0000256" key="1">
    <source>
        <dbReference type="ARBA" id="ARBA00022729"/>
    </source>
</evidence>
<proteinExistence type="predicted"/>
<evidence type="ECO:0000313" key="6">
    <source>
        <dbReference type="EMBL" id="CAF4655376.1"/>
    </source>
</evidence>
<dbReference type="PANTHER" id="PTHR23412:SF17">
    <property type="entry name" value="OTOANCORIN"/>
    <property type="match status" value="1"/>
</dbReference>
<dbReference type="EMBL" id="CAJOBR010002076">
    <property type="protein sequence ID" value="CAF4655376.1"/>
    <property type="molecule type" value="Genomic_DNA"/>
</dbReference>
<gene>
    <name evidence="5" type="ORF">HFQ381_LOCUS18421</name>
    <name evidence="6" type="ORF">QYT958_LOCUS15130</name>
    <name evidence="7" type="ORF">TOA249_LOCUS20208</name>
    <name evidence="4" type="ORF">UJA718_LOCUS8157</name>
</gene>
<dbReference type="EMBL" id="CAJOBS010001636">
    <property type="protein sequence ID" value="CAF4748537.1"/>
    <property type="molecule type" value="Genomic_DNA"/>
</dbReference>
<protein>
    <submittedName>
        <fullName evidence="4">Uncharacterized protein</fullName>
    </submittedName>
</protein>
<evidence type="ECO:0000313" key="4">
    <source>
        <dbReference type="EMBL" id="CAF4228068.1"/>
    </source>
</evidence>
<evidence type="ECO:0000256" key="3">
    <source>
        <dbReference type="SAM" id="SignalP"/>
    </source>
</evidence>
<feature type="signal peptide" evidence="3">
    <location>
        <begin position="1"/>
        <end position="22"/>
    </location>
</feature>
<name>A0A820D765_9BILA</name>
<organism evidence="4 8">
    <name type="scientific">Rotaria socialis</name>
    <dbReference type="NCBI Taxonomy" id="392032"/>
    <lineage>
        <taxon>Eukaryota</taxon>
        <taxon>Metazoa</taxon>
        <taxon>Spiralia</taxon>
        <taxon>Gnathifera</taxon>
        <taxon>Rotifera</taxon>
        <taxon>Eurotatoria</taxon>
        <taxon>Bdelloidea</taxon>
        <taxon>Philodinida</taxon>
        <taxon>Philodinidae</taxon>
        <taxon>Rotaria</taxon>
    </lineage>
</organism>
<keyword evidence="8" id="KW-1185">Reference proteome</keyword>
<keyword evidence="1 3" id="KW-0732">Signal</keyword>
<dbReference type="Proteomes" id="UP000663851">
    <property type="component" value="Unassembled WGS sequence"/>
</dbReference>